<sequence>MKTLQVMRSLILLIHVVVCLLLIGGGDSRKVFKLSEEKSESESTFEYNAISCRAHSASLTDFGGVGDGKTSNTKAFQAAFNHLSQYSTQGGAQLYVPAGKYLTGSFNLISHFTLYLHKEAVLLASQDPQEWPVLKPLPSYGRGRDAPGGRYASLIFGTNLTDVVITGDNGTIDGQGEFWWNKFHSKKLQYTRPYLIEIMFSTNVQISHLTLLNSPSWNVHPIYSSNILVQGLTIIAPVRSPNTDGINPDSCTNVKIEDCYIVSGDDCVAVKSGWDQYGVSLGMPTKQLVIRRLTCVSPYSAAIALGSEMSGGIEDVRAEDIVAIDTESGVRIKTAVGRGGYVRDVYLRRMEMHTMKWAFTMSGDYGSHADDGYHKKAFPEIKGIHYRDVVADNVTMAAKLEGIAGHPFTGICMSNVTVGLAAKAKKQPWSCADIEGVASGVTPTPCDLLQCYTVMIRVRVMLLVVAVIFLWMLYQ</sequence>
<dbReference type="GO" id="GO:0047911">
    <property type="term" value="F:galacturan 1,4-alpha-galacturonidase activity"/>
    <property type="evidence" value="ECO:0007669"/>
    <property type="project" value="UniProtKB-EC"/>
</dbReference>
<feature type="signal peptide" evidence="8">
    <location>
        <begin position="1"/>
        <end position="28"/>
    </location>
</feature>
<keyword evidence="4 6" id="KW-0378">Hydrolase</keyword>
<reference evidence="10 11" key="1">
    <citation type="journal article" date="2018" name="Nat. Genet.">
        <title>The Rosa genome provides new insights in the design of modern roses.</title>
        <authorList>
            <person name="Bendahmane M."/>
        </authorList>
    </citation>
    <scope>NUCLEOTIDE SEQUENCE [LARGE SCALE GENOMIC DNA]</scope>
    <source>
        <strain evidence="11">cv. Old Blush</strain>
    </source>
</reference>
<dbReference type="InterPro" id="IPR000743">
    <property type="entry name" value="Glyco_hydro_28"/>
</dbReference>
<dbReference type="Gene3D" id="2.160.20.10">
    <property type="entry name" value="Single-stranded right-handed beta-helix, Pectin lyase-like"/>
    <property type="match status" value="1"/>
</dbReference>
<evidence type="ECO:0000256" key="6">
    <source>
        <dbReference type="RuleBase" id="RU361169"/>
    </source>
</evidence>
<dbReference type="GO" id="GO:0004650">
    <property type="term" value="F:polygalacturonase activity"/>
    <property type="evidence" value="ECO:0007669"/>
    <property type="project" value="InterPro"/>
</dbReference>
<dbReference type="EMBL" id="PDCK01000043">
    <property type="protein sequence ID" value="PRQ30038.1"/>
    <property type="molecule type" value="Genomic_DNA"/>
</dbReference>
<keyword evidence="7" id="KW-0472">Membrane</keyword>
<evidence type="ECO:0000256" key="5">
    <source>
        <dbReference type="ARBA" id="ARBA00023295"/>
    </source>
</evidence>
<dbReference type="Gramene" id="PRQ30038">
    <property type="protein sequence ID" value="PRQ30038"/>
    <property type="gene ID" value="RchiOBHm_Chr5g0020281"/>
</dbReference>
<keyword evidence="3" id="KW-0134">Cell wall</keyword>
<dbReference type="InterPro" id="IPR051801">
    <property type="entry name" value="GH28_Enzymes"/>
</dbReference>
<dbReference type="EC" id="3.2.1.67" evidence="10"/>
<evidence type="ECO:0000313" key="11">
    <source>
        <dbReference type="Proteomes" id="UP000238479"/>
    </source>
</evidence>
<evidence type="ECO:0000256" key="3">
    <source>
        <dbReference type="ARBA" id="ARBA00022512"/>
    </source>
</evidence>
<evidence type="ECO:0000256" key="7">
    <source>
        <dbReference type="SAM" id="Phobius"/>
    </source>
</evidence>
<feature type="domain" description="Rhamnogalacturonase A/B/Epimerase-like pectate lyase" evidence="9">
    <location>
        <begin position="59"/>
        <end position="103"/>
    </location>
</feature>
<dbReference type="InterPro" id="IPR012334">
    <property type="entry name" value="Pectin_lyas_fold"/>
</dbReference>
<evidence type="ECO:0000259" key="9">
    <source>
        <dbReference type="Pfam" id="PF12708"/>
    </source>
</evidence>
<dbReference type="AlphaFoldDB" id="A0A2P6Q779"/>
<keyword evidence="8" id="KW-0732">Signal</keyword>
<dbReference type="InterPro" id="IPR024535">
    <property type="entry name" value="RHGA/B-epi-like_pectate_lyase"/>
</dbReference>
<protein>
    <submittedName>
        <fullName evidence="10">Putative galacturan 1,4-alpha-galacturonidase</fullName>
        <ecNumber evidence="10">3.2.1.67</ecNumber>
    </submittedName>
</protein>
<evidence type="ECO:0000256" key="1">
    <source>
        <dbReference type="ARBA" id="ARBA00004191"/>
    </source>
</evidence>
<organism evidence="10 11">
    <name type="scientific">Rosa chinensis</name>
    <name type="common">China rose</name>
    <dbReference type="NCBI Taxonomy" id="74649"/>
    <lineage>
        <taxon>Eukaryota</taxon>
        <taxon>Viridiplantae</taxon>
        <taxon>Streptophyta</taxon>
        <taxon>Embryophyta</taxon>
        <taxon>Tracheophyta</taxon>
        <taxon>Spermatophyta</taxon>
        <taxon>Magnoliopsida</taxon>
        <taxon>eudicotyledons</taxon>
        <taxon>Gunneridae</taxon>
        <taxon>Pentapetalae</taxon>
        <taxon>rosids</taxon>
        <taxon>fabids</taxon>
        <taxon>Rosales</taxon>
        <taxon>Rosaceae</taxon>
        <taxon>Rosoideae</taxon>
        <taxon>Rosoideae incertae sedis</taxon>
        <taxon>Rosa</taxon>
    </lineage>
</organism>
<dbReference type="PANTHER" id="PTHR31339:SF50">
    <property type="entry name" value="PECTIN LYASE-LIKE SUPERFAMILY PROTEIN"/>
    <property type="match status" value="1"/>
</dbReference>
<evidence type="ECO:0000313" key="10">
    <source>
        <dbReference type="EMBL" id="PRQ30038.1"/>
    </source>
</evidence>
<dbReference type="InterPro" id="IPR011050">
    <property type="entry name" value="Pectin_lyase_fold/virulence"/>
</dbReference>
<feature type="transmembrane region" description="Helical" evidence="7">
    <location>
        <begin position="454"/>
        <end position="474"/>
    </location>
</feature>
<comment type="similarity">
    <text evidence="2 6">Belongs to the glycosyl hydrolase 28 family.</text>
</comment>
<dbReference type="Pfam" id="PF00295">
    <property type="entry name" value="Glyco_hydro_28"/>
    <property type="match status" value="1"/>
</dbReference>
<keyword evidence="11" id="KW-1185">Reference proteome</keyword>
<dbReference type="GO" id="GO:0005975">
    <property type="term" value="P:carbohydrate metabolic process"/>
    <property type="evidence" value="ECO:0007669"/>
    <property type="project" value="InterPro"/>
</dbReference>
<keyword evidence="7" id="KW-0812">Transmembrane</keyword>
<evidence type="ECO:0000256" key="8">
    <source>
        <dbReference type="SAM" id="SignalP"/>
    </source>
</evidence>
<comment type="caution">
    <text evidence="10">The sequence shown here is derived from an EMBL/GenBank/DDBJ whole genome shotgun (WGS) entry which is preliminary data.</text>
</comment>
<evidence type="ECO:0000256" key="4">
    <source>
        <dbReference type="ARBA" id="ARBA00022801"/>
    </source>
</evidence>
<evidence type="ECO:0000256" key="2">
    <source>
        <dbReference type="ARBA" id="ARBA00008834"/>
    </source>
</evidence>
<dbReference type="Proteomes" id="UP000238479">
    <property type="component" value="Chromosome 5"/>
</dbReference>
<proteinExistence type="inferred from homology"/>
<accession>A0A2P6Q779</accession>
<dbReference type="OMA" id="RMSLHTM"/>
<dbReference type="Pfam" id="PF12708">
    <property type="entry name" value="Pect-lyase_RHGA_epim"/>
    <property type="match status" value="1"/>
</dbReference>
<name>A0A2P6Q779_ROSCH</name>
<feature type="chain" id="PRO_5015165658" evidence="8">
    <location>
        <begin position="29"/>
        <end position="475"/>
    </location>
</feature>
<dbReference type="PANTHER" id="PTHR31339">
    <property type="entry name" value="PECTIN LYASE-RELATED"/>
    <property type="match status" value="1"/>
</dbReference>
<gene>
    <name evidence="10" type="ORF">RchiOBHm_Chr5g0020281</name>
</gene>
<comment type="subcellular location">
    <subcellularLocation>
        <location evidence="1">Secreted</location>
        <location evidence="1">Cell wall</location>
    </subcellularLocation>
</comment>
<dbReference type="SUPFAM" id="SSF51126">
    <property type="entry name" value="Pectin lyase-like"/>
    <property type="match status" value="1"/>
</dbReference>
<keyword evidence="3" id="KW-0964">Secreted</keyword>
<keyword evidence="7" id="KW-1133">Transmembrane helix</keyword>
<dbReference type="STRING" id="74649.A0A2P6Q779"/>
<keyword evidence="5 6" id="KW-0326">Glycosidase</keyword>